<dbReference type="GO" id="GO:0005782">
    <property type="term" value="C:peroxisomal matrix"/>
    <property type="evidence" value="ECO:0007669"/>
    <property type="project" value="TreeGrafter"/>
</dbReference>
<feature type="domain" description="FMN hydroxy acid dehydrogenase" evidence="9">
    <location>
        <begin position="1"/>
        <end position="366"/>
    </location>
</feature>
<dbReference type="GO" id="GO:0001561">
    <property type="term" value="P:fatty acid alpha-oxidation"/>
    <property type="evidence" value="ECO:0007669"/>
    <property type="project" value="TreeGrafter"/>
</dbReference>
<evidence type="ECO:0000256" key="7">
    <source>
        <dbReference type="PIRSR" id="PIRSR000138-1"/>
    </source>
</evidence>
<accession>F1L8K8</accession>
<evidence type="ECO:0000256" key="2">
    <source>
        <dbReference type="ARBA" id="ARBA00013087"/>
    </source>
</evidence>
<keyword evidence="3" id="KW-0560">Oxidoreductase</keyword>
<evidence type="ECO:0000256" key="1">
    <source>
        <dbReference type="ARBA" id="ARBA00001917"/>
    </source>
</evidence>
<keyword evidence="8" id="KW-0288">FMN</keyword>
<dbReference type="InterPro" id="IPR012133">
    <property type="entry name" value="Alpha-hydoxy_acid_DH_FMN"/>
</dbReference>
<dbReference type="Pfam" id="PF01070">
    <property type="entry name" value="FMN_dh"/>
    <property type="match status" value="1"/>
</dbReference>
<dbReference type="FunFam" id="3.20.20.70:FF:000056">
    <property type="entry name" value="hydroxyacid oxidase 2"/>
    <property type="match status" value="1"/>
</dbReference>
<evidence type="ECO:0000256" key="8">
    <source>
        <dbReference type="PIRSR" id="PIRSR000138-2"/>
    </source>
</evidence>
<dbReference type="InterPro" id="IPR008259">
    <property type="entry name" value="FMN_hydac_DH_AS"/>
</dbReference>
<feature type="binding site" evidence="8">
    <location>
        <position position="257"/>
    </location>
    <ligand>
        <name>FMN</name>
        <dbReference type="ChEBI" id="CHEBI:58210"/>
    </ligand>
</feature>
<dbReference type="PANTHER" id="PTHR10578">
    <property type="entry name" value="S -2-HYDROXY-ACID OXIDASE-RELATED"/>
    <property type="match status" value="1"/>
</dbReference>
<evidence type="ECO:0000256" key="3">
    <source>
        <dbReference type="ARBA" id="ARBA00023002"/>
    </source>
</evidence>
<comment type="catalytic activity">
    <reaction evidence="6">
        <text>2-hydroxyoctanoate + O2 = 2-oxooctanoate + H2O2</text>
        <dbReference type="Rhea" id="RHEA:67940"/>
        <dbReference type="ChEBI" id="CHEBI:15379"/>
        <dbReference type="ChEBI" id="CHEBI:16240"/>
        <dbReference type="ChEBI" id="CHEBI:133514"/>
        <dbReference type="ChEBI" id="CHEBI:176689"/>
    </reaction>
    <physiologicalReaction direction="left-to-right" evidence="6">
        <dbReference type="Rhea" id="RHEA:67941"/>
    </physiologicalReaction>
</comment>
<comment type="similarity">
    <text evidence="4">Belongs to the FMN-dependent alpha-hydroxy acid dehydrogenase family.</text>
</comment>
<organism evidence="10">
    <name type="scientific">Ascaris suum</name>
    <name type="common">Pig roundworm</name>
    <name type="synonym">Ascaris lumbricoides</name>
    <dbReference type="NCBI Taxonomy" id="6253"/>
    <lineage>
        <taxon>Eukaryota</taxon>
        <taxon>Metazoa</taxon>
        <taxon>Ecdysozoa</taxon>
        <taxon>Nematoda</taxon>
        <taxon>Chromadorea</taxon>
        <taxon>Rhabditida</taxon>
        <taxon>Spirurina</taxon>
        <taxon>Ascaridomorpha</taxon>
        <taxon>Ascaridoidea</taxon>
        <taxon>Ascarididae</taxon>
        <taxon>Ascaris</taxon>
    </lineage>
</organism>
<dbReference type="GO" id="GO:0003973">
    <property type="term" value="F:(S)-2-hydroxy-acid oxidase activity"/>
    <property type="evidence" value="ECO:0007669"/>
    <property type="project" value="UniProtKB-EC"/>
</dbReference>
<dbReference type="EMBL" id="JI173851">
    <property type="protein sequence ID" value="ADY46462.1"/>
    <property type="molecule type" value="mRNA"/>
</dbReference>
<dbReference type="EC" id="1.1.3.15" evidence="2"/>
<feature type="binding site" evidence="8">
    <location>
        <position position="259"/>
    </location>
    <ligand>
        <name>glyoxylate</name>
        <dbReference type="ChEBI" id="CHEBI:36655"/>
    </ligand>
</feature>
<feature type="binding site" evidence="8">
    <location>
        <position position="262"/>
    </location>
    <ligand>
        <name>glyoxylate</name>
        <dbReference type="ChEBI" id="CHEBI:36655"/>
    </ligand>
</feature>
<dbReference type="InterPro" id="IPR013785">
    <property type="entry name" value="Aldolase_TIM"/>
</dbReference>
<evidence type="ECO:0000256" key="5">
    <source>
        <dbReference type="ARBA" id="ARBA00029325"/>
    </source>
</evidence>
<proteinExistence type="evidence at transcript level"/>
<feature type="binding site" evidence="8">
    <location>
        <position position="26"/>
    </location>
    <ligand>
        <name>glyoxylate</name>
        <dbReference type="ChEBI" id="CHEBI:36655"/>
    </ligand>
</feature>
<dbReference type="SUPFAM" id="SSF51395">
    <property type="entry name" value="FMN-linked oxidoreductases"/>
    <property type="match status" value="1"/>
</dbReference>
<feature type="binding site" evidence="8">
    <location>
        <begin position="290"/>
        <end position="294"/>
    </location>
    <ligand>
        <name>FMN</name>
        <dbReference type="ChEBI" id="CHEBI:58210"/>
    </ligand>
</feature>
<feature type="binding site" evidence="8">
    <location>
        <begin position="79"/>
        <end position="81"/>
    </location>
    <ligand>
        <name>FMN</name>
        <dbReference type="ChEBI" id="CHEBI:58210"/>
    </ligand>
</feature>
<dbReference type="PANTHER" id="PTHR10578:SF149">
    <property type="entry name" value="2-HYDROXYACID OXIDASE 2"/>
    <property type="match status" value="1"/>
</dbReference>
<protein>
    <recommendedName>
        <fullName evidence="2">(S)-2-hydroxy-acid oxidase</fullName>
        <ecNumber evidence="2">1.1.3.15</ecNumber>
    </recommendedName>
</protein>
<dbReference type="PROSITE" id="PS51349">
    <property type="entry name" value="FMN_HYDROXY_ACID_DH_2"/>
    <property type="match status" value="1"/>
</dbReference>
<evidence type="ECO:0000256" key="4">
    <source>
        <dbReference type="ARBA" id="ARBA00024042"/>
    </source>
</evidence>
<dbReference type="CDD" id="cd02809">
    <property type="entry name" value="alpha_hydroxyacid_oxid_FMN"/>
    <property type="match status" value="1"/>
</dbReference>
<dbReference type="InterPro" id="IPR000262">
    <property type="entry name" value="FMN-dep_DH"/>
</dbReference>
<feature type="binding site" evidence="8">
    <location>
        <begin position="313"/>
        <end position="314"/>
    </location>
    <ligand>
        <name>FMN</name>
        <dbReference type="ChEBI" id="CHEBI:58210"/>
    </ligand>
</feature>
<evidence type="ECO:0000256" key="6">
    <source>
        <dbReference type="ARBA" id="ARBA00029327"/>
    </source>
</evidence>
<feature type="binding site" evidence="8">
    <location>
        <position position="235"/>
    </location>
    <ligand>
        <name>FMN</name>
        <dbReference type="ChEBI" id="CHEBI:58210"/>
    </ligand>
</feature>
<evidence type="ECO:0000259" key="9">
    <source>
        <dbReference type="PROSITE" id="PS51349"/>
    </source>
</evidence>
<dbReference type="PIRSF" id="PIRSF000138">
    <property type="entry name" value="Al-hdrx_acd_dh"/>
    <property type="match status" value="1"/>
</dbReference>
<comment type="cofactor">
    <cofactor evidence="1">
        <name>FMN</name>
        <dbReference type="ChEBI" id="CHEBI:58210"/>
    </cofactor>
</comment>
<dbReference type="InterPro" id="IPR037396">
    <property type="entry name" value="FMN_HAD"/>
</dbReference>
<name>F1L8K8_ASCSU</name>
<dbReference type="PROSITE" id="PS00557">
    <property type="entry name" value="FMN_HYDROXY_ACID_DH_1"/>
    <property type="match status" value="1"/>
</dbReference>
<comment type="catalytic activity">
    <reaction evidence="5">
        <text>a (2S)-2-hydroxycarboxylate + O2 = a 2-oxocarboxylate + H2O2</text>
        <dbReference type="Rhea" id="RHEA:16789"/>
        <dbReference type="ChEBI" id="CHEBI:15379"/>
        <dbReference type="ChEBI" id="CHEBI:16240"/>
        <dbReference type="ChEBI" id="CHEBI:35179"/>
        <dbReference type="ChEBI" id="CHEBI:58123"/>
        <dbReference type="EC" id="1.1.3.15"/>
    </reaction>
    <physiologicalReaction direction="left-to-right" evidence="5">
        <dbReference type="Rhea" id="RHEA:16790"/>
    </physiologicalReaction>
</comment>
<keyword evidence="8" id="KW-0285">Flavoprotein</keyword>
<dbReference type="Gene3D" id="3.20.20.70">
    <property type="entry name" value="Aldolase class I"/>
    <property type="match status" value="1"/>
</dbReference>
<feature type="binding site" evidence="8">
    <location>
        <position position="131"/>
    </location>
    <ligand>
        <name>FMN</name>
        <dbReference type="ChEBI" id="CHEBI:58210"/>
    </ligand>
</feature>
<feature type="active site" description="Proton acceptor" evidence="7">
    <location>
        <position position="259"/>
    </location>
</feature>
<feature type="binding site" evidence="8">
    <location>
        <position position="159"/>
    </location>
    <ligand>
        <name>FMN</name>
        <dbReference type="ChEBI" id="CHEBI:58210"/>
    </ligand>
</feature>
<sequence length="372" mass="41142">MLNHLTTIEEIERAALERLPLDIRQYYAGGSGTESSLRRNKFAFDRLLIRPHVLRNISTIDTSVKIFSKIFDFPIGIAATAFHKLADPLGEIATVKAAGEMNSLMICSILSNTKLEDIASNAPLGTTLWHQLYVFKDHDVTKQLLQRIADAGFDAIVLTVDTPVLGRRPADKRNAFNLPAHLSLANINGANAHMKQTEIGESAFGSYVQQLFDDSLTFDDLEWLIRESKLPIIVKGVMRAEDADIAVRCGVKGIIVSNHGGRQLDFTPATIECLPEIVRVVARRCPVFIDGGVRNGGDIFKAIALGADSVFVGRPILWGLTLAFQGKDGVRHVLQILRDEFLNIMQLAGCRTIDEIRTCKDIVVHEALYSRI</sequence>
<reference evidence="10" key="1">
    <citation type="journal article" date="2011" name="Genome Res.">
        <title>Deep small RNA sequencing from the nematode Ascaris reveals conservation, functional diversification, and novel developmental profiles.</title>
        <authorList>
            <person name="Wang J."/>
            <person name="Czech B."/>
            <person name="Crunk A."/>
            <person name="Wallace A."/>
            <person name="Mitreva M."/>
            <person name="Hannon G.J."/>
            <person name="Davis R.E."/>
        </authorList>
    </citation>
    <scope>NUCLEOTIDE SEQUENCE</scope>
</reference>
<dbReference type="AlphaFoldDB" id="F1L8K8"/>
<feature type="binding site" evidence="8">
    <location>
        <position position="133"/>
    </location>
    <ligand>
        <name>glyoxylate</name>
        <dbReference type="ChEBI" id="CHEBI:36655"/>
    </ligand>
</feature>
<dbReference type="GO" id="GO:0010181">
    <property type="term" value="F:FMN binding"/>
    <property type="evidence" value="ECO:0007669"/>
    <property type="project" value="InterPro"/>
</dbReference>
<feature type="binding site" evidence="8">
    <location>
        <position position="108"/>
    </location>
    <ligand>
        <name>FMN</name>
        <dbReference type="ChEBI" id="CHEBI:58210"/>
    </ligand>
</feature>
<feature type="binding site" evidence="8">
    <location>
        <position position="168"/>
    </location>
    <ligand>
        <name>glyoxylate</name>
        <dbReference type="ChEBI" id="CHEBI:36655"/>
    </ligand>
</feature>
<evidence type="ECO:0000313" key="10">
    <source>
        <dbReference type="EMBL" id="ADY46462.1"/>
    </source>
</evidence>